<name>A0A1S2M6K4_9BACI</name>
<dbReference type="EMBL" id="MLQS01000015">
    <property type="protein sequence ID" value="OIJ20133.1"/>
    <property type="molecule type" value="Genomic_DNA"/>
</dbReference>
<dbReference type="RefSeq" id="WP_071389573.1">
    <property type="nucleotide sequence ID" value="NZ_MLQS01000015.1"/>
</dbReference>
<dbReference type="InterPro" id="IPR036095">
    <property type="entry name" value="PTS_EIIB-like_sf"/>
</dbReference>
<keyword evidence="1" id="KW-0808">Transferase</keyword>
<evidence type="ECO:0000313" key="3">
    <source>
        <dbReference type="EMBL" id="OIJ20133.1"/>
    </source>
</evidence>
<dbReference type="Gene3D" id="3.40.50.2300">
    <property type="match status" value="1"/>
</dbReference>
<comment type="caution">
    <text evidence="3">The sequence shown here is derived from an EMBL/GenBank/DDBJ whole genome shotgun (WGS) entry which is preliminary data.</text>
</comment>
<accession>A0A1S2M6K4</accession>
<feature type="domain" description="PTS EIIB type-2" evidence="2">
    <location>
        <begin position="2"/>
        <end position="93"/>
    </location>
</feature>
<dbReference type="PROSITE" id="PS51099">
    <property type="entry name" value="PTS_EIIB_TYPE_2"/>
    <property type="match status" value="1"/>
</dbReference>
<evidence type="ECO:0000313" key="4">
    <source>
        <dbReference type="Proteomes" id="UP000180057"/>
    </source>
</evidence>
<gene>
    <name evidence="3" type="ORF">BKP45_10115</name>
</gene>
<dbReference type="AlphaFoldDB" id="A0A1S2M6K4"/>
<dbReference type="SUPFAM" id="SSF52794">
    <property type="entry name" value="PTS system IIB component-like"/>
    <property type="match status" value="1"/>
</dbReference>
<dbReference type="InterPro" id="IPR013011">
    <property type="entry name" value="PTS_EIIB_2"/>
</dbReference>
<organism evidence="3 4">
    <name type="scientific">Anaerobacillus alkalidiazotrophicus</name>
    <dbReference type="NCBI Taxonomy" id="472963"/>
    <lineage>
        <taxon>Bacteria</taxon>
        <taxon>Bacillati</taxon>
        <taxon>Bacillota</taxon>
        <taxon>Bacilli</taxon>
        <taxon>Bacillales</taxon>
        <taxon>Bacillaceae</taxon>
        <taxon>Anaerobacillus</taxon>
    </lineage>
</organism>
<evidence type="ECO:0000259" key="2">
    <source>
        <dbReference type="PROSITE" id="PS51099"/>
    </source>
</evidence>
<dbReference type="Proteomes" id="UP000180057">
    <property type="component" value="Unassembled WGS sequence"/>
</dbReference>
<sequence length="98" mass="11322">MKRIAIVCSSGLGTSLMLRIHLEHILKEWNIQANVMNIDKSSITSEFVELIIGAKQIVDSIEMNRDMELIGLEDIVDKQYLRSRLEHSTTIQQWLQLK</sequence>
<protein>
    <recommendedName>
        <fullName evidence="2">PTS EIIB type-2 domain-containing protein</fullName>
    </recommendedName>
</protein>
<dbReference type="Pfam" id="PF02302">
    <property type="entry name" value="PTS_IIB"/>
    <property type="match status" value="1"/>
</dbReference>
<keyword evidence="4" id="KW-1185">Reference proteome</keyword>
<dbReference type="GO" id="GO:0008982">
    <property type="term" value="F:protein-N(PI)-phosphohistidine-sugar phosphotransferase activity"/>
    <property type="evidence" value="ECO:0007669"/>
    <property type="project" value="InterPro"/>
</dbReference>
<reference evidence="3 4" key="1">
    <citation type="submission" date="2016-10" db="EMBL/GenBank/DDBJ databases">
        <title>Draft genome sequences of four alkaliphilic bacteria belonging to the Anaerobacillus genus.</title>
        <authorList>
            <person name="Bassil N.M."/>
            <person name="Lloyd J.R."/>
        </authorList>
    </citation>
    <scope>NUCLEOTIDE SEQUENCE [LARGE SCALE GENOMIC DNA]</scope>
    <source>
        <strain evidence="3 4">DSM 22531</strain>
    </source>
</reference>
<dbReference type="GO" id="GO:0009401">
    <property type="term" value="P:phosphoenolpyruvate-dependent sugar phosphotransferase system"/>
    <property type="evidence" value="ECO:0007669"/>
    <property type="project" value="InterPro"/>
</dbReference>
<proteinExistence type="predicted"/>
<dbReference type="OrthoDB" id="6603449at2"/>
<dbReference type="STRING" id="472963.BKP45_10115"/>
<dbReference type="InterPro" id="IPR003501">
    <property type="entry name" value="PTS_EIIB_2/3"/>
</dbReference>
<evidence type="ECO:0000256" key="1">
    <source>
        <dbReference type="ARBA" id="ARBA00022679"/>
    </source>
</evidence>